<dbReference type="PANTHER" id="PTHR43546">
    <property type="entry name" value="UPF0173 METAL-DEPENDENT HYDROLASE MJ1163-RELATED"/>
    <property type="match status" value="1"/>
</dbReference>
<keyword evidence="3" id="KW-1185">Reference proteome</keyword>
<evidence type="ECO:0000313" key="3">
    <source>
        <dbReference type="Proteomes" id="UP000231932"/>
    </source>
</evidence>
<protein>
    <submittedName>
        <fullName evidence="2">Metal-dependent hydrolase</fullName>
    </submittedName>
</protein>
<dbReference type="PANTHER" id="PTHR43546:SF3">
    <property type="entry name" value="UPF0173 METAL-DEPENDENT HYDROLASE MJ1163"/>
    <property type="match status" value="1"/>
</dbReference>
<organism evidence="2 3">
    <name type="scientific">Kyrpidia spormannii</name>
    <dbReference type="NCBI Taxonomy" id="2055160"/>
    <lineage>
        <taxon>Bacteria</taxon>
        <taxon>Bacillati</taxon>
        <taxon>Bacillota</taxon>
        <taxon>Bacilli</taxon>
        <taxon>Bacillales</taxon>
        <taxon>Alicyclobacillaceae</taxon>
        <taxon>Kyrpidia</taxon>
    </lineage>
</organism>
<dbReference type="AlphaFoldDB" id="A0A2K8N7W4"/>
<keyword evidence="2" id="KW-0378">Hydrolase</keyword>
<name>A0A2K8N7W4_9BACL</name>
<sequence>MRRFRLSLQLVGLRRRPTILLQRGYTPLFALIINEQINCVLGGVVMKILRLGHAMYAFATRGGKRYLIDPFFDLNPGCPEKYTQTEFLQSVDGVLLTHGHFDHVSGLSLLKQANPEVLVVCQYELGMILIREGFQNVYPINLGGSVALEGVTATMVPARHTSSYRETEGNPIYAGESAGYVLEFTGDHTVYHSGDTAITMDMKLIQDLYEPKIAILSASGHFTMGPREAAYAVRNLLRVRYVIPSHTFPTEATAARKDVWQNLVQNVPAVNAMMGRDEELAELLQDDPHTRVVILGYGEERDFDMSD</sequence>
<dbReference type="EMBL" id="CP024955">
    <property type="protein sequence ID" value="ATY84907.1"/>
    <property type="molecule type" value="Genomic_DNA"/>
</dbReference>
<dbReference type="SMART" id="SM00849">
    <property type="entry name" value="Lactamase_B"/>
    <property type="match status" value="1"/>
</dbReference>
<accession>A0A2K8N7W4</accession>
<dbReference type="KEGG" id="kyr:CVV65_08215"/>
<evidence type="ECO:0000313" key="2">
    <source>
        <dbReference type="EMBL" id="ATY84907.1"/>
    </source>
</evidence>
<dbReference type="Gene3D" id="3.60.15.10">
    <property type="entry name" value="Ribonuclease Z/Hydroxyacylglutathione hydrolase-like"/>
    <property type="match status" value="1"/>
</dbReference>
<evidence type="ECO:0000259" key="1">
    <source>
        <dbReference type="SMART" id="SM00849"/>
    </source>
</evidence>
<dbReference type="Proteomes" id="UP000231932">
    <property type="component" value="Chromosome"/>
</dbReference>
<dbReference type="GO" id="GO:0016787">
    <property type="term" value="F:hydrolase activity"/>
    <property type="evidence" value="ECO:0007669"/>
    <property type="project" value="UniProtKB-KW"/>
</dbReference>
<dbReference type="InterPro" id="IPR050114">
    <property type="entry name" value="UPF0173_UPF0282_UlaG_hydrolase"/>
</dbReference>
<proteinExistence type="predicted"/>
<dbReference type="InterPro" id="IPR036866">
    <property type="entry name" value="RibonucZ/Hydroxyglut_hydro"/>
</dbReference>
<feature type="domain" description="Metallo-beta-lactamase" evidence="1">
    <location>
        <begin position="52"/>
        <end position="246"/>
    </location>
</feature>
<reference evidence="3" key="1">
    <citation type="submission" date="2017-11" db="EMBL/GenBank/DDBJ databases">
        <title>Complete Genome Sequence of Kyrpidia sp. Strain EA-1, a thermophilic, hydrogen-oxidizing Bacterium, isolated from the Azores.</title>
        <authorList>
            <person name="Reiner J.E."/>
            <person name="Lapp C.J."/>
            <person name="Bunk B."/>
            <person name="Gescher J."/>
        </authorList>
    </citation>
    <scope>NUCLEOTIDE SEQUENCE [LARGE SCALE GENOMIC DNA]</scope>
    <source>
        <strain evidence="3">EA-1</strain>
    </source>
</reference>
<gene>
    <name evidence="2" type="ORF">CVV65_08215</name>
</gene>
<dbReference type="Pfam" id="PF12706">
    <property type="entry name" value="Lactamase_B_2"/>
    <property type="match status" value="1"/>
</dbReference>
<dbReference type="SUPFAM" id="SSF56281">
    <property type="entry name" value="Metallo-hydrolase/oxidoreductase"/>
    <property type="match status" value="1"/>
</dbReference>
<dbReference type="InterPro" id="IPR001279">
    <property type="entry name" value="Metallo-B-lactamas"/>
</dbReference>
<dbReference type="NCBIfam" id="NF001911">
    <property type="entry name" value="PRK00685.1"/>
    <property type="match status" value="1"/>
</dbReference>